<keyword evidence="1" id="KW-0472">Membrane</keyword>
<evidence type="ECO:0000313" key="2">
    <source>
        <dbReference type="EMBL" id="CAF1546314.1"/>
    </source>
</evidence>
<proteinExistence type="predicted"/>
<dbReference type="AlphaFoldDB" id="A0A815Y7J3"/>
<keyword evidence="4" id="KW-1185">Reference proteome</keyword>
<dbReference type="Proteomes" id="UP000663828">
    <property type="component" value="Unassembled WGS sequence"/>
</dbReference>
<name>A0A815Y7J3_ADIRI</name>
<gene>
    <name evidence="2" type="ORF">EDS130_LOCUS45680</name>
    <name evidence="3" type="ORF">XAT740_LOCUS44121</name>
</gene>
<sequence>MINRHQLRYTYLFFWLFIIEIQAGVLDDAIIIKNANTTPIFFRWSQGFGVNGRQIRCATDQSSEDPFGRFPEAYPERKGFSNSSLFMYNPQTRRVRLVGNGHCLVVNQISYHDDASKEYPANRILKSVDCKQTAANESTSSLIWGSEFRFVSDNNNRSNMALRFISPTDGHEWTIYNKGYMFIVADIIQQRVDDLIEPWLEIVNNYMSHD</sequence>
<dbReference type="EMBL" id="CAJNOJ010001205">
    <property type="protein sequence ID" value="CAF1546314.1"/>
    <property type="molecule type" value="Genomic_DNA"/>
</dbReference>
<feature type="transmembrane region" description="Helical" evidence="1">
    <location>
        <begin position="12"/>
        <end position="32"/>
    </location>
</feature>
<keyword evidence="1" id="KW-1133">Transmembrane helix</keyword>
<reference evidence="3" key="1">
    <citation type="submission" date="2021-02" db="EMBL/GenBank/DDBJ databases">
        <authorList>
            <person name="Nowell W R."/>
        </authorList>
    </citation>
    <scope>NUCLEOTIDE SEQUENCE</scope>
</reference>
<comment type="caution">
    <text evidence="3">The sequence shown here is derived from an EMBL/GenBank/DDBJ whole genome shotgun (WGS) entry which is preliminary data.</text>
</comment>
<dbReference type="Proteomes" id="UP000663852">
    <property type="component" value="Unassembled WGS sequence"/>
</dbReference>
<accession>A0A815Y7J3</accession>
<evidence type="ECO:0000313" key="3">
    <source>
        <dbReference type="EMBL" id="CAF1567120.1"/>
    </source>
</evidence>
<dbReference type="OrthoDB" id="10005325at2759"/>
<organism evidence="3 4">
    <name type="scientific">Adineta ricciae</name>
    <name type="common">Rotifer</name>
    <dbReference type="NCBI Taxonomy" id="249248"/>
    <lineage>
        <taxon>Eukaryota</taxon>
        <taxon>Metazoa</taxon>
        <taxon>Spiralia</taxon>
        <taxon>Gnathifera</taxon>
        <taxon>Rotifera</taxon>
        <taxon>Eurotatoria</taxon>
        <taxon>Bdelloidea</taxon>
        <taxon>Adinetida</taxon>
        <taxon>Adinetidae</taxon>
        <taxon>Adineta</taxon>
    </lineage>
</organism>
<evidence type="ECO:0000313" key="4">
    <source>
        <dbReference type="Proteomes" id="UP000663828"/>
    </source>
</evidence>
<protein>
    <submittedName>
        <fullName evidence="3">Uncharacterized protein</fullName>
    </submittedName>
</protein>
<keyword evidence="1" id="KW-0812">Transmembrane</keyword>
<evidence type="ECO:0000256" key="1">
    <source>
        <dbReference type="SAM" id="Phobius"/>
    </source>
</evidence>
<dbReference type="EMBL" id="CAJNOR010005548">
    <property type="protein sequence ID" value="CAF1567120.1"/>
    <property type="molecule type" value="Genomic_DNA"/>
</dbReference>